<protein>
    <recommendedName>
        <fullName evidence="1">N(6)-L-threonylcarbamoyladenine synthase</fullName>
        <ecNumber evidence="1">2.3.1.234</ecNumber>
    </recommendedName>
</protein>
<name>A0AAN7WPF1_9SACH</name>
<dbReference type="GO" id="GO:0061711">
    <property type="term" value="F:tRNA N(6)-L-threonylcarbamoyladenine synthase activity"/>
    <property type="evidence" value="ECO:0007669"/>
    <property type="project" value="UniProtKB-EC"/>
</dbReference>
<dbReference type="PANTHER" id="PTHR11735:SF6">
    <property type="entry name" value="TRNA N6-ADENOSINE THREONYLCARBAMOYLTRANSFERASE, MITOCHONDRIAL"/>
    <property type="match status" value="1"/>
</dbReference>
<dbReference type="GO" id="GO:0046872">
    <property type="term" value="F:metal ion binding"/>
    <property type="evidence" value="ECO:0007669"/>
    <property type="project" value="UniProtKB-KW"/>
</dbReference>
<dbReference type="InterPro" id="IPR000905">
    <property type="entry name" value="Gcp-like_dom"/>
</dbReference>
<dbReference type="Proteomes" id="UP001306508">
    <property type="component" value="Unassembled WGS sequence"/>
</dbReference>
<keyword evidence="4" id="KW-0479">Metal-binding</keyword>
<keyword evidence="5" id="KW-0012">Acyltransferase</keyword>
<evidence type="ECO:0000256" key="5">
    <source>
        <dbReference type="ARBA" id="ARBA00023315"/>
    </source>
</evidence>
<evidence type="ECO:0000256" key="3">
    <source>
        <dbReference type="ARBA" id="ARBA00022694"/>
    </source>
</evidence>
<evidence type="ECO:0000256" key="4">
    <source>
        <dbReference type="ARBA" id="ARBA00022723"/>
    </source>
</evidence>
<feature type="domain" description="Gcp-like" evidence="7">
    <location>
        <begin position="60"/>
        <end position="358"/>
    </location>
</feature>
<accession>A0AAN7WPF1</accession>
<comment type="catalytic activity">
    <reaction evidence="6">
        <text>L-threonylcarbamoyladenylate + adenosine(37) in tRNA = N(6)-L-threonylcarbamoyladenosine(37) in tRNA + AMP + H(+)</text>
        <dbReference type="Rhea" id="RHEA:37059"/>
        <dbReference type="Rhea" id="RHEA-COMP:10162"/>
        <dbReference type="Rhea" id="RHEA-COMP:10163"/>
        <dbReference type="ChEBI" id="CHEBI:15378"/>
        <dbReference type="ChEBI" id="CHEBI:73682"/>
        <dbReference type="ChEBI" id="CHEBI:74411"/>
        <dbReference type="ChEBI" id="CHEBI:74418"/>
        <dbReference type="ChEBI" id="CHEBI:456215"/>
        <dbReference type="EC" id="2.3.1.234"/>
    </reaction>
</comment>
<dbReference type="SUPFAM" id="SSF53067">
    <property type="entry name" value="Actin-like ATPase domain"/>
    <property type="match status" value="2"/>
</dbReference>
<keyword evidence="2" id="KW-0808">Transferase</keyword>
<evidence type="ECO:0000256" key="6">
    <source>
        <dbReference type="ARBA" id="ARBA00048117"/>
    </source>
</evidence>
<evidence type="ECO:0000313" key="8">
    <source>
        <dbReference type="EMBL" id="KAK5779002.1"/>
    </source>
</evidence>
<dbReference type="InterPro" id="IPR017861">
    <property type="entry name" value="KAE1/TsaD"/>
</dbReference>
<dbReference type="NCBIfam" id="TIGR00329">
    <property type="entry name" value="gcp_kae1"/>
    <property type="match status" value="1"/>
</dbReference>
<dbReference type="GO" id="GO:0005739">
    <property type="term" value="C:mitochondrion"/>
    <property type="evidence" value="ECO:0007669"/>
    <property type="project" value="TreeGrafter"/>
</dbReference>
<dbReference type="Pfam" id="PF00814">
    <property type="entry name" value="TsaD"/>
    <property type="match status" value="1"/>
</dbReference>
<evidence type="ECO:0000256" key="2">
    <source>
        <dbReference type="ARBA" id="ARBA00022679"/>
    </source>
</evidence>
<proteinExistence type="predicted"/>
<dbReference type="Gene3D" id="3.30.420.40">
    <property type="match status" value="2"/>
</dbReference>
<sequence>MSLSLIRPVFHSMVKETRQLYRVLAIESSCDDSSVALLDYDENTGMANIISHLKSTLNSSLVGGIIPTEALLHHQQTMPLLIDRMMQIPQFNDCPLDLIAVTRGPGMVGPLSVGLNLAKGLSLGLSTSVLGVHHMLGHLLIPRMSSSDTSNQINFPFISLLASGGHTMLVLSKDVLNHEILIDTIDIAIGDSLDKCGRELGIKANMIAKEMEIMASQRRNKVHSVINLPNPLSMAHNKNKLSFSFASYITSLKNQIKDTLIHGTNRRDSLLLNQIAYDIQESHFDHLIYKIKQWVQKNIHLYDTEPSQMGLQFIASGGVSSNKRLRYRLENELKPYFKSFHYPEQNDLCTDNAVMIGWAAIELVKHFKIKEGCTIYNSLDILPLRKWDLTDLVNISRWNKQK</sequence>
<reference evidence="9" key="1">
    <citation type="submission" date="2023-07" db="EMBL/GenBank/DDBJ databases">
        <title>A draft genome of Kazachstania heterogenica Y-27499.</title>
        <authorList>
            <person name="Donic C."/>
            <person name="Kralova J.S."/>
            <person name="Fidel L."/>
            <person name="Ben-Dor S."/>
            <person name="Jung S."/>
        </authorList>
    </citation>
    <scope>NUCLEOTIDE SEQUENCE [LARGE SCALE GENOMIC DNA]</scope>
    <source>
        <strain evidence="9">Y27499</strain>
    </source>
</reference>
<dbReference type="GO" id="GO:0072670">
    <property type="term" value="P:mitochondrial tRNA threonylcarbamoyladenosine modification"/>
    <property type="evidence" value="ECO:0007669"/>
    <property type="project" value="TreeGrafter"/>
</dbReference>
<evidence type="ECO:0000256" key="1">
    <source>
        <dbReference type="ARBA" id="ARBA00012156"/>
    </source>
</evidence>
<gene>
    <name evidence="8" type="ORF">RI543_003622</name>
</gene>
<dbReference type="EMBL" id="JAWIZZ010000048">
    <property type="protein sequence ID" value="KAK5779002.1"/>
    <property type="molecule type" value="Genomic_DNA"/>
</dbReference>
<dbReference type="AlphaFoldDB" id="A0AAN7WPF1"/>
<keyword evidence="9" id="KW-1185">Reference proteome</keyword>
<evidence type="ECO:0000259" key="7">
    <source>
        <dbReference type="Pfam" id="PF00814"/>
    </source>
</evidence>
<dbReference type="InterPro" id="IPR043129">
    <property type="entry name" value="ATPase_NBD"/>
</dbReference>
<comment type="caution">
    <text evidence="8">The sequence shown here is derived from an EMBL/GenBank/DDBJ whole genome shotgun (WGS) entry which is preliminary data.</text>
</comment>
<dbReference type="PANTHER" id="PTHR11735">
    <property type="entry name" value="TRNA N6-ADENOSINE THREONYLCARBAMOYLTRANSFERASE"/>
    <property type="match status" value="1"/>
</dbReference>
<dbReference type="PRINTS" id="PR00789">
    <property type="entry name" value="OSIALOPTASE"/>
</dbReference>
<keyword evidence="3" id="KW-0819">tRNA processing</keyword>
<organism evidence="8 9">
    <name type="scientific">Arxiozyma heterogenica</name>
    <dbReference type="NCBI Taxonomy" id="278026"/>
    <lineage>
        <taxon>Eukaryota</taxon>
        <taxon>Fungi</taxon>
        <taxon>Dikarya</taxon>
        <taxon>Ascomycota</taxon>
        <taxon>Saccharomycotina</taxon>
        <taxon>Saccharomycetes</taxon>
        <taxon>Saccharomycetales</taxon>
        <taxon>Saccharomycetaceae</taxon>
        <taxon>Arxiozyma</taxon>
    </lineage>
</organism>
<evidence type="ECO:0000313" key="9">
    <source>
        <dbReference type="Proteomes" id="UP001306508"/>
    </source>
</evidence>
<dbReference type="EC" id="2.3.1.234" evidence="1"/>